<keyword evidence="2" id="KW-1185">Reference proteome</keyword>
<name>A0A1M7UBP6_9FIRM</name>
<dbReference type="InterPro" id="IPR019271">
    <property type="entry name" value="DUF2284_metal-binding"/>
</dbReference>
<reference evidence="2" key="1">
    <citation type="submission" date="2016-12" db="EMBL/GenBank/DDBJ databases">
        <authorList>
            <person name="Varghese N."/>
            <person name="Submissions S."/>
        </authorList>
    </citation>
    <scope>NUCLEOTIDE SEQUENCE [LARGE SCALE GENOMIC DNA]</scope>
    <source>
        <strain evidence="2">DSM 11544</strain>
    </source>
</reference>
<evidence type="ECO:0000313" key="2">
    <source>
        <dbReference type="Proteomes" id="UP000184010"/>
    </source>
</evidence>
<protein>
    <submittedName>
        <fullName evidence="1">Predicted metal-binding protein</fullName>
    </submittedName>
</protein>
<gene>
    <name evidence="1" type="ORF">SAMN02745215_03401</name>
</gene>
<dbReference type="Pfam" id="PF10050">
    <property type="entry name" value="DUF2284"/>
    <property type="match status" value="1"/>
</dbReference>
<sequence length="182" mass="20250">MEKVFDNLIEEVLALGATRATIIDTDMISFSENVRKLCEQNSCGCYNRNWMCPPTVGPVAELQKRFAGYKRGLLFQTVHQLEDSFDWEGMQEGKAEHTRIFRQMVEGMEKNPALKEILPFNAGACTYCPQCSILDGEKCRFPAKAVASIESNGIDVMALVKAAGIPYNNGKNTVSYVSLILV</sequence>
<organism evidence="1 2">
    <name type="scientific">Desulfitobacterium chlororespirans DSM 11544</name>
    <dbReference type="NCBI Taxonomy" id="1121395"/>
    <lineage>
        <taxon>Bacteria</taxon>
        <taxon>Bacillati</taxon>
        <taxon>Bacillota</taxon>
        <taxon>Clostridia</taxon>
        <taxon>Eubacteriales</taxon>
        <taxon>Desulfitobacteriaceae</taxon>
        <taxon>Desulfitobacterium</taxon>
    </lineage>
</organism>
<proteinExistence type="predicted"/>
<dbReference type="Proteomes" id="UP000184010">
    <property type="component" value="Unassembled WGS sequence"/>
</dbReference>
<evidence type="ECO:0000313" key="1">
    <source>
        <dbReference type="EMBL" id="SHN80356.1"/>
    </source>
</evidence>
<accession>A0A1M7UBP6</accession>
<dbReference type="EMBL" id="FRDN01000010">
    <property type="protein sequence ID" value="SHN80356.1"/>
    <property type="molecule type" value="Genomic_DNA"/>
</dbReference>
<dbReference type="STRING" id="1121395.SAMN02745215_03401"/>
<dbReference type="RefSeq" id="WP_072773704.1">
    <property type="nucleotide sequence ID" value="NZ_FRDN01000010.1"/>
</dbReference>
<dbReference type="AlphaFoldDB" id="A0A1M7UBP6"/>